<reference evidence="2 3" key="1">
    <citation type="journal article" date="2019" name="mSystems">
        <title>Life at home and on the roam: Genomic adaptions reflect the dual lifestyle of an intracellular, facultative symbiont.</title>
        <authorList>
            <person name="Burgsdorf I."/>
        </authorList>
    </citation>
    <scope>NUCLEOTIDE SEQUENCE [LARGE SCALE GENOMIC DNA]</scope>
    <source>
        <strain evidence="2">277cV</strain>
    </source>
</reference>
<organism evidence="2 3">
    <name type="scientific">Aphanocapsa feldmannii 277cV</name>
    <dbReference type="NCBI Taxonomy" id="2507553"/>
    <lineage>
        <taxon>Bacteria</taxon>
        <taxon>Bacillati</taxon>
        <taxon>Cyanobacteriota</taxon>
        <taxon>Cyanophyceae</taxon>
        <taxon>Oscillatoriophycideae</taxon>
        <taxon>Chroococcales</taxon>
        <taxon>Microcystaceae</taxon>
        <taxon>Aphanocapsa</taxon>
    </lineage>
</organism>
<evidence type="ECO:0000256" key="1">
    <source>
        <dbReference type="SAM" id="MobiDB-lite"/>
    </source>
</evidence>
<proteinExistence type="predicted"/>
<evidence type="ECO:0000313" key="3">
    <source>
        <dbReference type="Proteomes" id="UP000317990"/>
    </source>
</evidence>
<feature type="region of interest" description="Disordered" evidence="1">
    <location>
        <begin position="38"/>
        <end position="61"/>
    </location>
</feature>
<accession>A0A524RL73</accession>
<name>A0A524RL73_9CHRO</name>
<dbReference type="EMBL" id="SRMO01000084">
    <property type="protein sequence ID" value="TGG90814.1"/>
    <property type="molecule type" value="Genomic_DNA"/>
</dbReference>
<gene>
    <name evidence="2" type="ORF">ERJ67_08750</name>
</gene>
<sequence length="88" mass="8925">MAADLLAVCLTKALVTSSTPEGMNVGLSRPGQRYFRRYAPGGASQGASPAPGTAADGEHLQGKTAAMDLARASAWMAGAGLAPCLRLH</sequence>
<dbReference type="Proteomes" id="UP000317990">
    <property type="component" value="Unassembled WGS sequence"/>
</dbReference>
<protein>
    <submittedName>
        <fullName evidence="2">Uncharacterized protein</fullName>
    </submittedName>
</protein>
<evidence type="ECO:0000313" key="2">
    <source>
        <dbReference type="EMBL" id="TGG90814.1"/>
    </source>
</evidence>
<comment type="caution">
    <text evidence="2">The sequence shown here is derived from an EMBL/GenBank/DDBJ whole genome shotgun (WGS) entry which is preliminary data.</text>
</comment>
<feature type="compositionally biased region" description="Low complexity" evidence="1">
    <location>
        <begin position="39"/>
        <end position="55"/>
    </location>
</feature>
<dbReference type="AlphaFoldDB" id="A0A524RL73"/>